<feature type="compositionally biased region" description="Polar residues" evidence="7">
    <location>
        <begin position="33"/>
        <end position="54"/>
    </location>
</feature>
<dbReference type="OrthoDB" id="6159439at2759"/>
<dbReference type="GO" id="GO:0005634">
    <property type="term" value="C:nucleus"/>
    <property type="evidence" value="ECO:0007669"/>
    <property type="project" value="UniProtKB-SubCell"/>
</dbReference>
<name>A0A2J6QPT9_9HELO</name>
<evidence type="ECO:0000259" key="8">
    <source>
        <dbReference type="PROSITE" id="PS50071"/>
    </source>
</evidence>
<evidence type="ECO:0000313" key="10">
    <source>
        <dbReference type="Proteomes" id="UP000235672"/>
    </source>
</evidence>
<proteinExistence type="predicted"/>
<evidence type="ECO:0000256" key="1">
    <source>
        <dbReference type="ARBA" id="ARBA00004123"/>
    </source>
</evidence>
<reference evidence="9 10" key="1">
    <citation type="submission" date="2016-05" db="EMBL/GenBank/DDBJ databases">
        <title>A degradative enzymes factory behind the ericoid mycorrhizal symbiosis.</title>
        <authorList>
            <consortium name="DOE Joint Genome Institute"/>
            <person name="Martino E."/>
            <person name="Morin E."/>
            <person name="Grelet G."/>
            <person name="Kuo A."/>
            <person name="Kohler A."/>
            <person name="Daghino S."/>
            <person name="Barry K."/>
            <person name="Choi C."/>
            <person name="Cichocki N."/>
            <person name="Clum A."/>
            <person name="Copeland A."/>
            <person name="Hainaut M."/>
            <person name="Haridas S."/>
            <person name="Labutti K."/>
            <person name="Lindquist E."/>
            <person name="Lipzen A."/>
            <person name="Khouja H.-R."/>
            <person name="Murat C."/>
            <person name="Ohm R."/>
            <person name="Olson A."/>
            <person name="Spatafora J."/>
            <person name="Veneault-Fourrey C."/>
            <person name="Henrissat B."/>
            <person name="Grigoriev I."/>
            <person name="Martin F."/>
            <person name="Perotto S."/>
        </authorList>
    </citation>
    <scope>NUCLEOTIDE SEQUENCE [LARGE SCALE GENOMIC DNA]</scope>
    <source>
        <strain evidence="9 10">UAMH 7357</strain>
    </source>
</reference>
<dbReference type="GO" id="GO:0000981">
    <property type="term" value="F:DNA-binding transcription factor activity, RNA polymerase II-specific"/>
    <property type="evidence" value="ECO:0007669"/>
    <property type="project" value="TreeGrafter"/>
</dbReference>
<dbReference type="PROSITE" id="PS50071">
    <property type="entry name" value="HOMEOBOX_2"/>
    <property type="match status" value="1"/>
</dbReference>
<sequence length="655" mass="72394">MSNFEPLSTQPDWQERYSGFSLSGDNGLLQAPFEQTTSSNVANNTREQDQSGSRPQLEHRHSLGPLRQEGQPAAIIDRPGSATGDGSHQMNNTTHDDSLVSPESTAISLRSLGSNPLSSALSAPAQQGTLANSDTGNNEGDVKDEDDEFEEDDEMLEPEPEEGAALQTAAERRAERRKMKRFRLTHQQTRFLMSEFAKQAHPDAAHRERLSREIPGLSPRQVQVWFQNRRAKIKRLTADDRERMMKMRAVPDDFDNVQALHSPYGAVHGIGTPMPSLVDFVPNFTDPMMRPLMEDTMRRNDNEDHMSPTGLSPAFGQVGFAQGNSMRTPDILSPLSTNSADRYYPSQLSSPLSAAPRSPNPFDRQNSYQMLSHPRQHIRPLQPLQLRDTLSRSRSESIQSPLRSSMSWKGETLDYGNYQTGQPSPQLSGRQQSVYQPDHMGASTANAHQYDANAYSSANLQHSPTHMTYSSSHGTSASTLQQSSPSAMSRLRTTSAAAFPSSLDLRNQYRPMTNQVSSPHRLPATPRSGSFPNAFTGGYSSAPLTAPVDFSLPRIPVDGGTRDFNIPQLSAPMAPPQDFSNAYNSNFSPVSGQHNDRDFSNQGQNNGDPGGQGQGQVRDQHQTRNNEESYLRGDRYETGQKGKRSFTMPGTFESP</sequence>
<feature type="region of interest" description="Disordered" evidence="7">
    <location>
        <begin position="513"/>
        <end position="534"/>
    </location>
</feature>
<feature type="compositionally biased region" description="Low complexity" evidence="7">
    <location>
        <begin position="111"/>
        <end position="128"/>
    </location>
</feature>
<evidence type="ECO:0000256" key="2">
    <source>
        <dbReference type="ARBA" id="ARBA00023125"/>
    </source>
</evidence>
<dbReference type="AlphaFoldDB" id="A0A2J6QPT9"/>
<dbReference type="InterPro" id="IPR009057">
    <property type="entry name" value="Homeodomain-like_sf"/>
</dbReference>
<feature type="compositionally biased region" description="Polar residues" evidence="7">
    <location>
        <begin position="396"/>
        <end position="407"/>
    </location>
</feature>
<feature type="compositionally biased region" description="Polar residues" evidence="7">
    <location>
        <begin position="578"/>
        <end position="593"/>
    </location>
</feature>
<feature type="region of interest" description="Disordered" evidence="7">
    <location>
        <begin position="566"/>
        <end position="655"/>
    </location>
</feature>
<keyword evidence="3 5" id="KW-0371">Homeobox</keyword>
<comment type="subcellular location">
    <subcellularLocation>
        <location evidence="1 5 6">Nucleus</location>
    </subcellularLocation>
</comment>
<feature type="compositionally biased region" description="Polar residues" evidence="7">
    <location>
        <begin position="417"/>
        <end position="433"/>
    </location>
</feature>
<feature type="compositionally biased region" description="Acidic residues" evidence="7">
    <location>
        <begin position="142"/>
        <end position="162"/>
    </location>
</feature>
<keyword evidence="4 5" id="KW-0539">Nucleus</keyword>
<evidence type="ECO:0000256" key="7">
    <source>
        <dbReference type="SAM" id="MobiDB-lite"/>
    </source>
</evidence>
<evidence type="ECO:0000256" key="4">
    <source>
        <dbReference type="ARBA" id="ARBA00023242"/>
    </source>
</evidence>
<dbReference type="GO" id="GO:0000977">
    <property type="term" value="F:RNA polymerase II transcription regulatory region sequence-specific DNA binding"/>
    <property type="evidence" value="ECO:0007669"/>
    <property type="project" value="TreeGrafter"/>
</dbReference>
<feature type="compositionally biased region" description="Polar residues" evidence="7">
    <location>
        <begin position="84"/>
        <end position="93"/>
    </location>
</feature>
<dbReference type="InterPro" id="IPR001356">
    <property type="entry name" value="HD"/>
</dbReference>
<evidence type="ECO:0000256" key="6">
    <source>
        <dbReference type="RuleBase" id="RU000682"/>
    </source>
</evidence>
<dbReference type="Gene3D" id="1.10.10.60">
    <property type="entry name" value="Homeodomain-like"/>
    <property type="match status" value="1"/>
</dbReference>
<evidence type="ECO:0000256" key="3">
    <source>
        <dbReference type="ARBA" id="ARBA00023155"/>
    </source>
</evidence>
<dbReference type="STRING" id="1745343.A0A2J6QPT9"/>
<dbReference type="EMBL" id="KZ613464">
    <property type="protein sequence ID" value="PMD28280.1"/>
    <property type="molecule type" value="Genomic_DNA"/>
</dbReference>
<accession>A0A2J6QPT9</accession>
<dbReference type="InterPro" id="IPR050453">
    <property type="entry name" value="LIM_Homeobox_TF"/>
</dbReference>
<feature type="region of interest" description="Disordered" evidence="7">
    <location>
        <begin position="299"/>
        <end position="433"/>
    </location>
</feature>
<dbReference type="PANTHER" id="PTHR24208:SF166">
    <property type="entry name" value="LIM HOMEOBOX TRANSCRIPTION FACTOR 1 ALPHA, ISOFORM B"/>
    <property type="match status" value="1"/>
</dbReference>
<feature type="region of interest" description="Disordered" evidence="7">
    <location>
        <begin position="462"/>
        <end position="491"/>
    </location>
</feature>
<keyword evidence="2 5" id="KW-0238">DNA-binding</keyword>
<gene>
    <name evidence="9" type="ORF">NA56DRAFT_560538</name>
</gene>
<evidence type="ECO:0000256" key="5">
    <source>
        <dbReference type="PROSITE-ProRule" id="PRU00108"/>
    </source>
</evidence>
<dbReference type="SUPFAM" id="SSF46689">
    <property type="entry name" value="Homeodomain-like"/>
    <property type="match status" value="1"/>
</dbReference>
<feature type="compositionally biased region" description="Basic and acidic residues" evidence="7">
    <location>
        <begin position="618"/>
        <end position="640"/>
    </location>
</feature>
<evidence type="ECO:0000313" key="9">
    <source>
        <dbReference type="EMBL" id="PMD28280.1"/>
    </source>
</evidence>
<feature type="compositionally biased region" description="Polar residues" evidence="7">
    <location>
        <begin position="129"/>
        <end position="138"/>
    </location>
</feature>
<dbReference type="SMART" id="SM00389">
    <property type="entry name" value="HOX"/>
    <property type="match status" value="1"/>
</dbReference>
<organism evidence="9 10">
    <name type="scientific">Hyaloscypha hepaticicola</name>
    <dbReference type="NCBI Taxonomy" id="2082293"/>
    <lineage>
        <taxon>Eukaryota</taxon>
        <taxon>Fungi</taxon>
        <taxon>Dikarya</taxon>
        <taxon>Ascomycota</taxon>
        <taxon>Pezizomycotina</taxon>
        <taxon>Leotiomycetes</taxon>
        <taxon>Helotiales</taxon>
        <taxon>Hyaloscyphaceae</taxon>
        <taxon>Hyaloscypha</taxon>
    </lineage>
</organism>
<keyword evidence="10" id="KW-1185">Reference proteome</keyword>
<feature type="domain" description="Homeobox" evidence="8">
    <location>
        <begin position="175"/>
        <end position="236"/>
    </location>
</feature>
<dbReference type="CDD" id="cd00086">
    <property type="entry name" value="homeodomain"/>
    <property type="match status" value="1"/>
</dbReference>
<dbReference type="Proteomes" id="UP000235672">
    <property type="component" value="Unassembled WGS sequence"/>
</dbReference>
<protein>
    <recommendedName>
        <fullName evidence="8">Homeobox domain-containing protein</fullName>
    </recommendedName>
</protein>
<dbReference type="PANTHER" id="PTHR24208">
    <property type="entry name" value="LIM/HOMEOBOX PROTEIN LHX"/>
    <property type="match status" value="1"/>
</dbReference>
<feature type="DNA-binding region" description="Homeobox" evidence="5">
    <location>
        <begin position="177"/>
        <end position="237"/>
    </location>
</feature>
<feature type="region of interest" description="Disordered" evidence="7">
    <location>
        <begin position="1"/>
        <end position="176"/>
    </location>
</feature>
<feature type="compositionally biased region" description="Low complexity" evidence="7">
    <location>
        <begin position="342"/>
        <end position="361"/>
    </location>
</feature>
<dbReference type="Pfam" id="PF00046">
    <property type="entry name" value="Homeodomain"/>
    <property type="match status" value="1"/>
</dbReference>
<feature type="compositionally biased region" description="Polar residues" evidence="7">
    <location>
        <begin position="1"/>
        <end position="12"/>
    </location>
</feature>